<proteinExistence type="predicted"/>
<evidence type="ECO:0000313" key="2">
    <source>
        <dbReference type="EMBL" id="KAA1102449.1"/>
    </source>
</evidence>
<feature type="compositionally biased region" description="Low complexity" evidence="1">
    <location>
        <begin position="1"/>
        <end position="11"/>
    </location>
</feature>
<gene>
    <name evidence="2" type="primary">ALG6_7</name>
    <name evidence="2" type="ORF">PGTUg99_034885</name>
</gene>
<reference evidence="2 3" key="1">
    <citation type="submission" date="2019-05" db="EMBL/GenBank/DDBJ databases">
        <title>Emergence of the Ug99 lineage of the wheat stem rust pathogen through somatic hybridization.</title>
        <authorList>
            <person name="Li F."/>
            <person name="Upadhyaya N.M."/>
            <person name="Sperschneider J."/>
            <person name="Matny O."/>
            <person name="Nguyen-Phuc H."/>
            <person name="Mago R."/>
            <person name="Raley C."/>
            <person name="Miller M.E."/>
            <person name="Silverstein K.A.T."/>
            <person name="Henningsen E."/>
            <person name="Hirsch C.D."/>
            <person name="Visser B."/>
            <person name="Pretorius Z.A."/>
            <person name="Steffenson B.J."/>
            <person name="Schwessinger B."/>
            <person name="Dodds P.N."/>
            <person name="Figueroa M."/>
        </authorList>
    </citation>
    <scope>NUCLEOTIDE SEQUENCE [LARGE SCALE GENOMIC DNA]</scope>
    <source>
        <strain evidence="2 3">Ug99</strain>
    </source>
</reference>
<dbReference type="Proteomes" id="UP000325313">
    <property type="component" value="Unassembled WGS sequence"/>
</dbReference>
<dbReference type="AlphaFoldDB" id="A0A5B0PR41"/>
<accession>A0A5B0PR41</accession>
<evidence type="ECO:0000313" key="3">
    <source>
        <dbReference type="Proteomes" id="UP000325313"/>
    </source>
</evidence>
<keyword evidence="2" id="KW-0808">Transferase</keyword>
<dbReference type="EMBL" id="VDEP01000338">
    <property type="protein sequence ID" value="KAA1102449.1"/>
    <property type="molecule type" value="Genomic_DNA"/>
</dbReference>
<comment type="caution">
    <text evidence="2">The sequence shown here is derived from an EMBL/GenBank/DDBJ whole genome shotgun (WGS) entry which is preliminary data.</text>
</comment>
<organism evidence="2 3">
    <name type="scientific">Puccinia graminis f. sp. tritici</name>
    <dbReference type="NCBI Taxonomy" id="56615"/>
    <lineage>
        <taxon>Eukaryota</taxon>
        <taxon>Fungi</taxon>
        <taxon>Dikarya</taxon>
        <taxon>Basidiomycota</taxon>
        <taxon>Pucciniomycotina</taxon>
        <taxon>Pucciniomycetes</taxon>
        <taxon>Pucciniales</taxon>
        <taxon>Pucciniaceae</taxon>
        <taxon>Puccinia</taxon>
    </lineage>
</organism>
<evidence type="ECO:0000256" key="1">
    <source>
        <dbReference type="SAM" id="MobiDB-lite"/>
    </source>
</evidence>
<protein>
    <submittedName>
        <fullName evidence="2">Glucosyltransferase-like protein</fullName>
    </submittedName>
</protein>
<dbReference type="GO" id="GO:0016740">
    <property type="term" value="F:transferase activity"/>
    <property type="evidence" value="ECO:0007669"/>
    <property type="project" value="UniProtKB-KW"/>
</dbReference>
<feature type="region of interest" description="Disordered" evidence="1">
    <location>
        <begin position="1"/>
        <end position="38"/>
    </location>
</feature>
<name>A0A5B0PR41_PUCGR</name>
<sequence length="102" mass="11339">MCLKRSSSVQQQRRKKSGSDSEGEELKSRPFGATPRMLKVGPLPQRMLKEPAGSGNQASSQVMISLPSGKKLMNRIKNQQEPLACRSIQVRQPFLFLISQSP</sequence>